<dbReference type="Gene3D" id="2.130.10.10">
    <property type="entry name" value="YVTN repeat-like/Quinoprotein amine dehydrogenase"/>
    <property type="match status" value="1"/>
</dbReference>
<dbReference type="PANTHER" id="PTHR11036:SF85">
    <property type="entry name" value="SI:CH211-113G11.6 ISOFORM X1"/>
    <property type="match status" value="1"/>
</dbReference>
<dbReference type="AlphaFoldDB" id="A0A0M3JW38"/>
<protein>
    <submittedName>
        <fullName evidence="5">Sema domain-containing protein</fullName>
    </submittedName>
</protein>
<dbReference type="PROSITE" id="PS51004">
    <property type="entry name" value="SEMA"/>
    <property type="match status" value="1"/>
</dbReference>
<evidence type="ECO:0000313" key="5">
    <source>
        <dbReference type="WBParaSite" id="ASIM_0001247901-mRNA-1"/>
    </source>
</evidence>
<sequence length="297" mass="34273">MSPACTLRSRRIERANGNHSFQKQNLETKCSDDMEHTGLASPRAVCPSLHLAYGDAVFAAISADVHCKRKTFLRAIPESKRIWTPANDDRWFNDPNFVTLFTSNQFVYLITNERDQFETMRFQTYLVRVQADDGVHKRTNGNTFSSFKKQELECNIEDMNMKLHQINAAIHYQHYLIASFWNGHSTLPITAICIFHMRDIDHAFESVKTVSFSRLNNFKAIQKDTESFLSESYWTLSKQRKTAFSNVKPKFATAMNRLVEWVFAYQIILLSINFLSEIICKILLVFCVLLQDATTGS</sequence>
<dbReference type="OrthoDB" id="5832974at2759"/>
<dbReference type="GO" id="GO:0005886">
    <property type="term" value="C:plasma membrane"/>
    <property type="evidence" value="ECO:0007669"/>
    <property type="project" value="TreeGrafter"/>
</dbReference>
<reference evidence="5" key="1">
    <citation type="submission" date="2017-02" db="UniProtKB">
        <authorList>
            <consortium name="WormBaseParasite"/>
        </authorList>
    </citation>
    <scope>IDENTIFICATION</scope>
</reference>
<gene>
    <name evidence="3" type="ORF">ASIM_LOCUS11945</name>
</gene>
<dbReference type="EMBL" id="UYRR01031120">
    <property type="protein sequence ID" value="VDK46212.1"/>
    <property type="molecule type" value="Genomic_DNA"/>
</dbReference>
<feature type="domain" description="Sema" evidence="2">
    <location>
        <begin position="1"/>
        <end position="297"/>
    </location>
</feature>
<dbReference type="InterPro" id="IPR015943">
    <property type="entry name" value="WD40/YVTN_repeat-like_dom_sf"/>
</dbReference>
<evidence type="ECO:0000256" key="1">
    <source>
        <dbReference type="PROSITE-ProRule" id="PRU00352"/>
    </source>
</evidence>
<organism evidence="5">
    <name type="scientific">Anisakis simplex</name>
    <name type="common">Herring worm</name>
    <dbReference type="NCBI Taxonomy" id="6269"/>
    <lineage>
        <taxon>Eukaryota</taxon>
        <taxon>Metazoa</taxon>
        <taxon>Ecdysozoa</taxon>
        <taxon>Nematoda</taxon>
        <taxon>Chromadorea</taxon>
        <taxon>Rhabditida</taxon>
        <taxon>Spirurina</taxon>
        <taxon>Ascaridomorpha</taxon>
        <taxon>Ascaridoidea</taxon>
        <taxon>Anisakidae</taxon>
        <taxon>Anisakis</taxon>
        <taxon>Anisakis simplex complex</taxon>
    </lineage>
</organism>
<reference evidence="3 4" key="2">
    <citation type="submission" date="2018-11" db="EMBL/GenBank/DDBJ databases">
        <authorList>
            <consortium name="Pathogen Informatics"/>
        </authorList>
    </citation>
    <scope>NUCLEOTIDE SEQUENCE [LARGE SCALE GENOMIC DNA]</scope>
</reference>
<dbReference type="InterPro" id="IPR036352">
    <property type="entry name" value="Semap_dom_sf"/>
</dbReference>
<dbReference type="GO" id="GO:0007411">
    <property type="term" value="P:axon guidance"/>
    <property type="evidence" value="ECO:0007669"/>
    <property type="project" value="TreeGrafter"/>
</dbReference>
<evidence type="ECO:0000259" key="2">
    <source>
        <dbReference type="PROSITE" id="PS51004"/>
    </source>
</evidence>
<keyword evidence="4" id="KW-1185">Reference proteome</keyword>
<accession>A0A0M3JW38</accession>
<dbReference type="InterPro" id="IPR027231">
    <property type="entry name" value="Semaphorin"/>
</dbReference>
<dbReference type="GO" id="GO:0030215">
    <property type="term" value="F:semaphorin receptor binding"/>
    <property type="evidence" value="ECO:0007669"/>
    <property type="project" value="InterPro"/>
</dbReference>
<comment type="caution">
    <text evidence="1">Lacks conserved residue(s) required for the propagation of feature annotation.</text>
</comment>
<proteinExistence type="predicted"/>
<dbReference type="GO" id="GO:0045499">
    <property type="term" value="F:chemorepellent activity"/>
    <property type="evidence" value="ECO:0007669"/>
    <property type="project" value="TreeGrafter"/>
</dbReference>
<dbReference type="Proteomes" id="UP000267096">
    <property type="component" value="Unassembled WGS sequence"/>
</dbReference>
<dbReference type="WBParaSite" id="ASIM_0001247901-mRNA-1">
    <property type="protein sequence ID" value="ASIM_0001247901-mRNA-1"/>
    <property type="gene ID" value="ASIM_0001247901"/>
</dbReference>
<name>A0A0M3JW38_ANISI</name>
<dbReference type="InterPro" id="IPR001627">
    <property type="entry name" value="Semap_dom"/>
</dbReference>
<evidence type="ECO:0000313" key="4">
    <source>
        <dbReference type="Proteomes" id="UP000267096"/>
    </source>
</evidence>
<evidence type="ECO:0000313" key="3">
    <source>
        <dbReference type="EMBL" id="VDK46212.1"/>
    </source>
</evidence>
<dbReference type="PANTHER" id="PTHR11036">
    <property type="entry name" value="SEMAPHORIN"/>
    <property type="match status" value="1"/>
</dbReference>
<dbReference type="GO" id="GO:0030335">
    <property type="term" value="P:positive regulation of cell migration"/>
    <property type="evidence" value="ECO:0007669"/>
    <property type="project" value="TreeGrafter"/>
</dbReference>
<dbReference type="GO" id="GO:0071526">
    <property type="term" value="P:semaphorin-plexin signaling pathway"/>
    <property type="evidence" value="ECO:0007669"/>
    <property type="project" value="TreeGrafter"/>
</dbReference>
<dbReference type="SUPFAM" id="SSF101912">
    <property type="entry name" value="Sema domain"/>
    <property type="match status" value="1"/>
</dbReference>